<proteinExistence type="predicted"/>
<evidence type="ECO:0000313" key="4">
    <source>
        <dbReference type="EMBL" id="QPJ62159.1"/>
    </source>
</evidence>
<dbReference type="InterPro" id="IPR007235">
    <property type="entry name" value="Glyco_trans_28_C"/>
</dbReference>
<dbReference type="Pfam" id="PF04101">
    <property type="entry name" value="Glyco_tran_28_C"/>
    <property type="match status" value="1"/>
</dbReference>
<dbReference type="Gene3D" id="3.40.50.11190">
    <property type="match status" value="1"/>
</dbReference>
<organism evidence="4 5">
    <name type="scientific">Candidatus Nitronauta litoralis</name>
    <dbReference type="NCBI Taxonomy" id="2705533"/>
    <lineage>
        <taxon>Bacteria</taxon>
        <taxon>Pseudomonadati</taxon>
        <taxon>Nitrospinota/Tectimicrobiota group</taxon>
        <taxon>Nitrospinota</taxon>
        <taxon>Nitrospinia</taxon>
        <taxon>Nitrospinales</taxon>
        <taxon>Nitrospinaceae</taxon>
        <taxon>Candidatus Nitronauta</taxon>
    </lineage>
</organism>
<feature type="binding site" evidence="2">
    <location>
        <position position="174"/>
    </location>
    <ligand>
        <name>substrate</name>
    </ligand>
</feature>
<evidence type="ECO:0000259" key="3">
    <source>
        <dbReference type="Pfam" id="PF04101"/>
    </source>
</evidence>
<evidence type="ECO:0000313" key="5">
    <source>
        <dbReference type="Proteomes" id="UP000594688"/>
    </source>
</evidence>
<protein>
    <submittedName>
        <fullName evidence="4">UDP-2,4-diacetamido-2,4, 6-trideoxy-beta-L-altropyranose hydrolase</fullName>
        <ecNumber evidence="4">3.6.1.57</ecNumber>
    </submittedName>
</protein>
<evidence type="ECO:0000256" key="1">
    <source>
        <dbReference type="PIRSR" id="PIRSR620023-1"/>
    </source>
</evidence>
<dbReference type="Gene3D" id="3.40.50.2000">
    <property type="entry name" value="Glycogen Phosphorylase B"/>
    <property type="match status" value="1"/>
</dbReference>
<dbReference type="PANTHER" id="PTHR21015">
    <property type="entry name" value="UDP-N-ACETYLGLUCOSAMINE--N-ACETYLMURAMYL-(PENTAPEPTIDE) PYROPHOSPHORYL-UNDECAPRENOL N-ACETYLGLUCOSAMINE TRANSFERASE 1"/>
    <property type="match status" value="1"/>
</dbReference>
<sequence length="364" mass="40262">MHICFRVDASKEIGTGHLMRCFTLAEALIERGARVTFLCRHLPEEFHGRFQTLKMDCVILNLEGNSQAKNPSNQYTQWLGVPPEVDAIDVASVLPDLVPPVDWVVVDHYALDAEWEIQIRPFCKQLMAIDDLHRPHACEILLDQNLQEGGKNLYNKIVPEGSLALLGPAYALLRPQFLEARQKLSPKNGSLDRILVFFGGTDSSNNTLKAVKAARTFNRDIALDIVPGVFYPYRDELNSFCADLESVTIHDGPDMTQLMQAADLALGSPGSTTWERMVLGLPAVVVISADNQDAVAKQAHNQGTLINLGDEKNVSEEDWVEILNNLSTNPTLLSEMSEKGMKLLDGQGTRRVAEILMLTKSASS</sequence>
<evidence type="ECO:0000256" key="2">
    <source>
        <dbReference type="PIRSR" id="PIRSR620023-2"/>
    </source>
</evidence>
<dbReference type="GO" id="GO:0016758">
    <property type="term" value="F:hexosyltransferase activity"/>
    <property type="evidence" value="ECO:0007669"/>
    <property type="project" value="InterPro"/>
</dbReference>
<accession>A0A7T0BW91</accession>
<dbReference type="GO" id="GO:0016787">
    <property type="term" value="F:hydrolase activity"/>
    <property type="evidence" value="ECO:0007669"/>
    <property type="project" value="UniProtKB-KW"/>
</dbReference>
<feature type="active site" description="Proton acceptor" evidence="1">
    <location>
        <position position="17"/>
    </location>
</feature>
<gene>
    <name evidence="4" type="primary">pseG</name>
    <name evidence="4" type="ORF">G3M70_09865</name>
</gene>
<reference evidence="4 5" key="1">
    <citation type="submission" date="2020-02" db="EMBL/GenBank/DDBJ databases">
        <title>Genomic and physiological characterization of two novel Nitrospinaceae genera.</title>
        <authorList>
            <person name="Mueller A.J."/>
            <person name="Jung M.-Y."/>
            <person name="Strachan C.R."/>
            <person name="Herbold C.W."/>
            <person name="Kirkegaard R.H."/>
            <person name="Daims H."/>
        </authorList>
    </citation>
    <scope>NUCLEOTIDE SEQUENCE [LARGE SCALE GENOMIC DNA]</scope>
    <source>
        <strain evidence="4">EB</strain>
    </source>
</reference>
<feature type="binding site" evidence="2">
    <location>
        <position position="275"/>
    </location>
    <ligand>
        <name>substrate</name>
    </ligand>
</feature>
<feature type="domain" description="Glycosyl transferase family 28 C-terminal" evidence="3">
    <location>
        <begin position="253"/>
        <end position="339"/>
    </location>
</feature>
<dbReference type="AlphaFoldDB" id="A0A7T0BW91"/>
<dbReference type="Proteomes" id="UP000594688">
    <property type="component" value="Chromosome"/>
</dbReference>
<dbReference type="KEGG" id="nli:G3M70_09865"/>
<dbReference type="InterPro" id="IPR020023">
    <property type="entry name" value="PseG"/>
</dbReference>
<dbReference type="PANTHER" id="PTHR21015:SF22">
    <property type="entry name" value="GLYCOSYLTRANSFERASE"/>
    <property type="match status" value="1"/>
</dbReference>
<name>A0A7T0BW91_9BACT</name>
<dbReference type="SUPFAM" id="SSF53756">
    <property type="entry name" value="UDP-Glycosyltransferase/glycogen phosphorylase"/>
    <property type="match status" value="1"/>
</dbReference>
<dbReference type="EC" id="3.6.1.57" evidence="4"/>
<dbReference type="NCBIfam" id="TIGR03590">
    <property type="entry name" value="PseG"/>
    <property type="match status" value="1"/>
</dbReference>
<keyword evidence="4" id="KW-0378">Hydrolase</keyword>
<dbReference type="EMBL" id="CP048685">
    <property type="protein sequence ID" value="QPJ62159.1"/>
    <property type="molecule type" value="Genomic_DNA"/>
</dbReference>